<proteinExistence type="inferred from homology"/>
<keyword evidence="3" id="KW-0732">Signal</keyword>
<keyword evidence="4" id="KW-0406">Ion transport</keyword>
<feature type="transmembrane region" description="Helical" evidence="5">
    <location>
        <begin position="73"/>
        <end position="91"/>
    </location>
</feature>
<sequence length="550" mass="59587">MKNRQIILDIGDGSRPPPRGDFRRASPWGPIAFFRASSVRGRLLMDKFTDDRPFEDGHLTRRARAGRSTAKRVALIVFAISALAATLGIGYRLGHTSQVLPDWVPPRLATALGIQPVKPRATGPVIYYRDPDGKALYSKDARITPDRRPYVAVHASEDVSFDNAPETAAPAQDANSGAKRILFYRNPMGLPDTSSVPKKDSMGMDYIAVYAGDEDASTIQISPAKLQRTGVRSEPASRRVVIRPIRAPGTIKLDERRVVVVSLRAQAFIESVANVTTGDHVTKGQPLFKLYSPDVASASAQYLSIIRDDGRTASLAGRKQLAEGARQRLENLAVPADVIADIERTKTVPLTITWAAPRDGVVLERTAVEGMRAMPGDVLFRMADTSVIWVLADVAEQDIDAVRVGAAATIKLRSLPGREFKGSVALIYPQVNTETRTTKARIELPNPDGVLLPDMFADVEIASGAEKPVVAVPNGAVIDTGARQIVFIDKGEGRFEPREVKVGTHGEDYTEIREGVGEGDLVVVAANFLIDAESNLKSALQAFTDGEKAK</sequence>
<evidence type="ECO:0000256" key="4">
    <source>
        <dbReference type="ARBA" id="ARBA00023065"/>
    </source>
</evidence>
<dbReference type="FunFam" id="2.40.420.20:FF:000003">
    <property type="entry name" value="Cation efflux system protein cusB"/>
    <property type="match status" value="1"/>
</dbReference>
<dbReference type="FunFam" id="2.40.30.170:FF:000010">
    <property type="entry name" value="Efflux RND transporter periplasmic adaptor subunit"/>
    <property type="match status" value="1"/>
</dbReference>
<dbReference type="InterPro" id="IPR058792">
    <property type="entry name" value="Beta-barrel_RND_2"/>
</dbReference>
<keyword evidence="10" id="KW-1185">Reference proteome</keyword>
<dbReference type="GO" id="GO:0030288">
    <property type="term" value="C:outer membrane-bounded periplasmic space"/>
    <property type="evidence" value="ECO:0007669"/>
    <property type="project" value="TreeGrafter"/>
</dbReference>
<dbReference type="GO" id="GO:0046914">
    <property type="term" value="F:transition metal ion binding"/>
    <property type="evidence" value="ECO:0007669"/>
    <property type="project" value="TreeGrafter"/>
</dbReference>
<dbReference type="SUPFAM" id="SSF111369">
    <property type="entry name" value="HlyD-like secretion proteins"/>
    <property type="match status" value="1"/>
</dbReference>
<feature type="domain" description="CusB-like barrel-sandwich hybrid" evidence="6">
    <location>
        <begin position="258"/>
        <end position="382"/>
    </location>
</feature>
<dbReference type="HOGENOM" id="CLU_018816_13_1_5"/>
<dbReference type="EMBL" id="CP000321">
    <property type="protein sequence ID" value="ABE64989.1"/>
    <property type="molecule type" value="Genomic_DNA"/>
</dbReference>
<evidence type="ECO:0000259" key="6">
    <source>
        <dbReference type="Pfam" id="PF25919"/>
    </source>
</evidence>
<name>Q1QFK8_NITHX</name>
<dbReference type="Pfam" id="PF25919">
    <property type="entry name" value="BSH_CusB"/>
    <property type="match status" value="1"/>
</dbReference>
<dbReference type="Gene3D" id="2.40.30.170">
    <property type="match status" value="1"/>
</dbReference>
<evidence type="ECO:0000256" key="5">
    <source>
        <dbReference type="SAM" id="Phobius"/>
    </source>
</evidence>
<protein>
    <submittedName>
        <fullName evidence="9">Secretion protein HlyD</fullName>
    </submittedName>
</protein>
<evidence type="ECO:0000256" key="1">
    <source>
        <dbReference type="ARBA" id="ARBA00009477"/>
    </source>
</evidence>
<dbReference type="Gene3D" id="2.40.420.20">
    <property type="match status" value="1"/>
</dbReference>
<dbReference type="InterPro" id="IPR051909">
    <property type="entry name" value="MFP_Cation_Efflux"/>
</dbReference>
<dbReference type="GO" id="GO:0060003">
    <property type="term" value="P:copper ion export"/>
    <property type="evidence" value="ECO:0007669"/>
    <property type="project" value="TreeGrafter"/>
</dbReference>
<dbReference type="NCBIfam" id="TIGR01730">
    <property type="entry name" value="RND_mfp"/>
    <property type="match status" value="1"/>
</dbReference>
<keyword evidence="2" id="KW-0813">Transport</keyword>
<keyword evidence="5" id="KW-0812">Transmembrane</keyword>
<dbReference type="PANTHER" id="PTHR30097:SF15">
    <property type="entry name" value="CATION EFFLUX SYSTEM PROTEIN CUSB"/>
    <property type="match status" value="1"/>
</dbReference>
<reference evidence="10" key="1">
    <citation type="submission" date="2006-03" db="EMBL/GenBank/DDBJ databases">
        <title>Complete sequence of plasmid 2 of Nitrobacter hamburgensis X14.</title>
        <authorList>
            <consortium name="US DOE Joint Genome Institute"/>
            <person name="Copeland A."/>
            <person name="Lucas S."/>
            <person name="Lapidus A."/>
            <person name="Barry K."/>
            <person name="Detter J.C."/>
            <person name="Glavina del Rio T."/>
            <person name="Hammon N."/>
            <person name="Israni S."/>
            <person name="Dalin E."/>
            <person name="Tice H."/>
            <person name="Pitluck S."/>
            <person name="Chain P."/>
            <person name="Malfatti S."/>
            <person name="Shin M."/>
            <person name="Vergez L."/>
            <person name="Schmutz J."/>
            <person name="Larimer F."/>
            <person name="Land M."/>
            <person name="Hauser L."/>
            <person name="Kyrpides N."/>
            <person name="Ivanova N."/>
            <person name="Ward B."/>
            <person name="Arp D."/>
            <person name="Klotz M."/>
            <person name="Stein L."/>
            <person name="O'Mullan G."/>
            <person name="Starkenburg S."/>
            <person name="Sayavedra L."/>
            <person name="Poret-Peterson A.T."/>
            <person name="Gentry M.E."/>
            <person name="Bruce D."/>
            <person name="Richardson P."/>
        </authorList>
    </citation>
    <scope>NUCLEOTIDE SEQUENCE [LARGE SCALE GENOMIC DNA]</scope>
    <source>
        <strain evidence="10">DSM 10229 / NCIMB 13809 / X14</strain>
        <plasmid evidence="10">Plasmid pNITHX2</plasmid>
    </source>
</reference>
<evidence type="ECO:0000256" key="3">
    <source>
        <dbReference type="ARBA" id="ARBA00022729"/>
    </source>
</evidence>
<dbReference type="GO" id="GO:0016020">
    <property type="term" value="C:membrane"/>
    <property type="evidence" value="ECO:0007669"/>
    <property type="project" value="InterPro"/>
</dbReference>
<evidence type="ECO:0000259" key="7">
    <source>
        <dbReference type="Pfam" id="PF25954"/>
    </source>
</evidence>
<comment type="similarity">
    <text evidence="1">Belongs to the membrane fusion protein (MFP) (TC 8.A.1) family.</text>
</comment>
<keyword evidence="5" id="KW-0472">Membrane</keyword>
<gene>
    <name evidence="9" type="ordered locus">Nham_4405</name>
</gene>
<feature type="domain" description="CusB-like beta-barrel" evidence="7">
    <location>
        <begin position="388"/>
        <end position="463"/>
    </location>
</feature>
<dbReference type="Gene3D" id="2.40.50.100">
    <property type="match status" value="1"/>
</dbReference>
<evidence type="ECO:0000313" key="10">
    <source>
        <dbReference type="Proteomes" id="UP000001953"/>
    </source>
</evidence>
<keyword evidence="9" id="KW-0614">Plasmid</keyword>
<dbReference type="Pfam" id="PF25954">
    <property type="entry name" value="Beta-barrel_RND_2"/>
    <property type="match status" value="1"/>
</dbReference>
<keyword evidence="5" id="KW-1133">Transmembrane helix</keyword>
<evidence type="ECO:0000313" key="9">
    <source>
        <dbReference type="EMBL" id="ABE64989.1"/>
    </source>
</evidence>
<dbReference type="Proteomes" id="UP000001953">
    <property type="component" value="Plasmid 2"/>
</dbReference>
<dbReference type="GO" id="GO:0015679">
    <property type="term" value="P:plasma membrane copper ion transport"/>
    <property type="evidence" value="ECO:0007669"/>
    <property type="project" value="TreeGrafter"/>
</dbReference>
<dbReference type="InterPro" id="IPR006143">
    <property type="entry name" value="RND_pump_MFP"/>
</dbReference>
<dbReference type="InterPro" id="IPR058649">
    <property type="entry name" value="CzcB_C"/>
</dbReference>
<dbReference type="Pfam" id="PF25975">
    <property type="entry name" value="CzcB_C"/>
    <property type="match status" value="1"/>
</dbReference>
<organism evidence="9 10">
    <name type="scientific">Nitrobacter hamburgensis (strain DSM 10229 / NCIMB 13809 / X14)</name>
    <dbReference type="NCBI Taxonomy" id="323097"/>
    <lineage>
        <taxon>Bacteria</taxon>
        <taxon>Pseudomonadati</taxon>
        <taxon>Pseudomonadota</taxon>
        <taxon>Alphaproteobacteria</taxon>
        <taxon>Hyphomicrobiales</taxon>
        <taxon>Nitrobacteraceae</taxon>
        <taxon>Nitrobacter</taxon>
    </lineage>
</organism>
<accession>Q1QFK8</accession>
<feature type="domain" description="CzcB-like C-terminal circularly permuted SH3-like" evidence="8">
    <location>
        <begin position="470"/>
        <end position="530"/>
    </location>
</feature>
<dbReference type="KEGG" id="nha:Nham_4405"/>
<dbReference type="GO" id="GO:0022857">
    <property type="term" value="F:transmembrane transporter activity"/>
    <property type="evidence" value="ECO:0007669"/>
    <property type="project" value="InterPro"/>
</dbReference>
<dbReference type="PANTHER" id="PTHR30097">
    <property type="entry name" value="CATION EFFLUX SYSTEM PROTEIN CUSB"/>
    <property type="match status" value="1"/>
</dbReference>
<evidence type="ECO:0000259" key="8">
    <source>
        <dbReference type="Pfam" id="PF25975"/>
    </source>
</evidence>
<dbReference type="eggNOG" id="COG0845">
    <property type="taxonomic scope" value="Bacteria"/>
</dbReference>
<evidence type="ECO:0000256" key="2">
    <source>
        <dbReference type="ARBA" id="ARBA00022448"/>
    </source>
</evidence>
<dbReference type="AlphaFoldDB" id="Q1QFK8"/>
<dbReference type="InterPro" id="IPR058790">
    <property type="entry name" value="BSH_CusB"/>
</dbReference>
<geneLocation type="plasmid" evidence="10">
    <name>pNITHX2</name>
</geneLocation>